<protein>
    <recommendedName>
        <fullName evidence="2">Fatty acid desaturase domain-containing protein</fullName>
    </recommendedName>
</protein>
<dbReference type="InterPro" id="IPR005804">
    <property type="entry name" value="FA_desaturase_dom"/>
</dbReference>
<organism evidence="3 4">
    <name type="scientific">Mycobacterium botniense</name>
    <dbReference type="NCBI Taxonomy" id="84962"/>
    <lineage>
        <taxon>Bacteria</taxon>
        <taxon>Bacillati</taxon>
        <taxon>Actinomycetota</taxon>
        <taxon>Actinomycetes</taxon>
        <taxon>Mycobacteriales</taxon>
        <taxon>Mycobacteriaceae</taxon>
        <taxon>Mycobacterium</taxon>
    </lineage>
</organism>
<feature type="transmembrane region" description="Helical" evidence="1">
    <location>
        <begin position="34"/>
        <end position="55"/>
    </location>
</feature>
<sequence>MNTTVTYLMFTVVHEAIHCSISTAGWVNAVMGRLAWVFVAPMFSFSSFTFIHLAHHRYANDQENDPDVFATRAPLWQLPFRWAFTDVFYAVYYTRRLRTRRPAYELAETAVMSSLCIAVASAAAITGNLWTLAAIVVIPQRIGIIVLAWWFDWLPHHGLRDTAVDNRYRCSRARVGMGWLLTPLMLSQNYHVVHHVHPWIPWYRYRATWRDNENAYVRCDVVIETVLGRPLTAQGFMEWKRRKARRCRLRRSQKGETAFGPAEC</sequence>
<name>A0A7I9Y3Q7_9MYCO</name>
<dbReference type="EMBL" id="BLKW01000004">
    <property type="protein sequence ID" value="GFG76523.1"/>
    <property type="molecule type" value="Genomic_DNA"/>
</dbReference>
<feature type="transmembrane region" description="Helical" evidence="1">
    <location>
        <begin position="131"/>
        <end position="151"/>
    </location>
</feature>
<comment type="caution">
    <text evidence="3">The sequence shown here is derived from an EMBL/GenBank/DDBJ whole genome shotgun (WGS) entry which is preliminary data.</text>
</comment>
<keyword evidence="1" id="KW-0472">Membrane</keyword>
<evidence type="ECO:0000313" key="3">
    <source>
        <dbReference type="EMBL" id="GFG76523.1"/>
    </source>
</evidence>
<feature type="transmembrane region" description="Helical" evidence="1">
    <location>
        <begin position="106"/>
        <end position="125"/>
    </location>
</feature>
<accession>A0A7I9Y3Q7</accession>
<dbReference type="GO" id="GO:0006629">
    <property type="term" value="P:lipid metabolic process"/>
    <property type="evidence" value="ECO:0007669"/>
    <property type="project" value="InterPro"/>
</dbReference>
<dbReference type="Pfam" id="PF00487">
    <property type="entry name" value="FA_desaturase"/>
    <property type="match status" value="1"/>
</dbReference>
<keyword evidence="4" id="KW-1185">Reference proteome</keyword>
<keyword evidence="1" id="KW-0812">Transmembrane</keyword>
<proteinExistence type="predicted"/>
<feature type="domain" description="Fatty acid desaturase" evidence="2">
    <location>
        <begin position="8"/>
        <end position="215"/>
    </location>
</feature>
<evidence type="ECO:0000313" key="4">
    <source>
        <dbReference type="Proteomes" id="UP000465361"/>
    </source>
</evidence>
<evidence type="ECO:0000256" key="1">
    <source>
        <dbReference type="SAM" id="Phobius"/>
    </source>
</evidence>
<dbReference type="Proteomes" id="UP000465361">
    <property type="component" value="Unassembled WGS sequence"/>
</dbReference>
<dbReference type="AlphaFoldDB" id="A0A7I9Y3Q7"/>
<evidence type="ECO:0000259" key="2">
    <source>
        <dbReference type="Pfam" id="PF00487"/>
    </source>
</evidence>
<gene>
    <name evidence="3" type="ORF">MBOT_38880</name>
</gene>
<reference evidence="3 4" key="1">
    <citation type="journal article" date="2019" name="Emerg. Microbes Infect.">
        <title>Comprehensive subspecies identification of 175 nontuberculous mycobacteria species based on 7547 genomic profiles.</title>
        <authorList>
            <person name="Matsumoto Y."/>
            <person name="Kinjo T."/>
            <person name="Motooka D."/>
            <person name="Nabeya D."/>
            <person name="Jung N."/>
            <person name="Uechi K."/>
            <person name="Horii T."/>
            <person name="Iida T."/>
            <person name="Fujita J."/>
            <person name="Nakamura S."/>
        </authorList>
    </citation>
    <scope>NUCLEOTIDE SEQUENCE [LARGE SCALE GENOMIC DNA]</scope>
    <source>
        <strain evidence="3 4">JCM 17322</strain>
    </source>
</reference>
<keyword evidence="1" id="KW-1133">Transmembrane helix</keyword>